<dbReference type="AlphaFoldDB" id="A0A3N4JJW4"/>
<sequence>MALQSDRLTPISEEKNGPLEGLKWNNWIFQEIAGLYLLFLRHLMKLHGRNGYIFWPAPPSEFKNSDYVSLAISEEFWKKASKSDFNLYPPLPSPLSTPRKTQSKAVENLSIGEAIFDFLVKDESSLIVPLLAQLGIANIVTHLPPPVKKGLTAATGHEVSPASITPAYVRNLLQNPTRCKLLHDHWKKDPKNLMSNINKLLLFLLQDTSDDCLVGCSLLPLDGGGWGTFLRTSTSQVQYFISETPLERSILEASNGNLVSKGLLEPVVDGLLKKNINISRLSFDHIATLCRQVESKDPKYRRTWLINVWEYFELCVVKYPTQNGQYLRSIESLPVYCGSVVGGQDSLRFFTPLSFVSGGLPAVIGPGHDSRKSDDSTLLGALNGLILVNRSTFPKARLSNELLDSTTGVHRLIKAIKSLPYTMSQVFSGVPTDGIRALSNLILPRISELLNLDHSIVGTLKQLPIWPVLSQSTFQSATKLKLAPHANMTSTNMIDQTTFLEPWRALEYKAELQKLGVPKLSNANFLNEELGLARRYLPAEKIGVYRVYIEKLHKENPDLFNSFNLAVDGNLRFCLPSTLYDSSATLFQAAFRGQESSRFLHPGLANSHVWKDFLIKTVSGPTYIECARSIERRNNQTIPDNQIETDSHVVFEHLRWDHQEMRSWRIWDELLQIRFAPVQEVISSGQSPLRMKQKEKFRQWNKLIAISAAVDPKYEKISWSQKAVLRGGMGPLPLRLLNSKKPMITPTIVIKHLEFLSSNREEITKQELPTRISEIKAAYEYLEEEIPNYTIQKTALIWLNIENDDLTNPALETFQKSWLCTNNLCLGTSYDSGEIKRVRSFLDRFRQLLPHANVSSLKPPRPLTPEPPSTGSPILEGLLELRKQRLLFDVTITARKPAGPLQTFKAHKIVLASVSDYWKGMFTSKFMESSTAEVSLPDDPSTVEVLLDFVYTNNFIKAPHEDNVTIQLENLLDQLEKSEKWLLPSFKRSMEHYLSDAHWIRPETVKSILKSAKTYNADQLTRVCQKYIEDNRDIVERETAKEESVSHTWRFFR</sequence>
<organism evidence="2 3">
    <name type="scientific">Choiromyces venosus 120613-1</name>
    <dbReference type="NCBI Taxonomy" id="1336337"/>
    <lineage>
        <taxon>Eukaryota</taxon>
        <taxon>Fungi</taxon>
        <taxon>Dikarya</taxon>
        <taxon>Ascomycota</taxon>
        <taxon>Pezizomycotina</taxon>
        <taxon>Pezizomycetes</taxon>
        <taxon>Pezizales</taxon>
        <taxon>Tuberaceae</taxon>
        <taxon>Choiromyces</taxon>
    </lineage>
</organism>
<dbReference type="PROSITE" id="PS50097">
    <property type="entry name" value="BTB"/>
    <property type="match status" value="1"/>
</dbReference>
<dbReference type="Proteomes" id="UP000276215">
    <property type="component" value="Unassembled WGS sequence"/>
</dbReference>
<dbReference type="SMART" id="SM00225">
    <property type="entry name" value="BTB"/>
    <property type="match status" value="1"/>
</dbReference>
<dbReference type="OrthoDB" id="6359816at2759"/>
<accession>A0A3N4JJW4</accession>
<dbReference type="STRING" id="1336337.A0A3N4JJW4"/>
<keyword evidence="3" id="KW-1185">Reference proteome</keyword>
<gene>
    <name evidence="2" type="ORF">L873DRAFT_1687439</name>
</gene>
<name>A0A3N4JJW4_9PEZI</name>
<protein>
    <recommendedName>
        <fullName evidence="1">BTB domain-containing protein</fullName>
    </recommendedName>
</protein>
<dbReference type="Pfam" id="PF00651">
    <property type="entry name" value="BTB"/>
    <property type="match status" value="1"/>
</dbReference>
<feature type="domain" description="BTB" evidence="1">
    <location>
        <begin position="888"/>
        <end position="959"/>
    </location>
</feature>
<dbReference type="SUPFAM" id="SSF54695">
    <property type="entry name" value="POZ domain"/>
    <property type="match status" value="1"/>
</dbReference>
<evidence type="ECO:0000313" key="2">
    <source>
        <dbReference type="EMBL" id="RPA98543.1"/>
    </source>
</evidence>
<dbReference type="Gene3D" id="3.30.710.10">
    <property type="entry name" value="Potassium Channel Kv1.1, Chain A"/>
    <property type="match status" value="1"/>
</dbReference>
<evidence type="ECO:0000259" key="1">
    <source>
        <dbReference type="PROSITE" id="PS50097"/>
    </source>
</evidence>
<dbReference type="EMBL" id="ML120395">
    <property type="protein sequence ID" value="RPA98543.1"/>
    <property type="molecule type" value="Genomic_DNA"/>
</dbReference>
<dbReference type="InterPro" id="IPR000210">
    <property type="entry name" value="BTB/POZ_dom"/>
</dbReference>
<dbReference type="PANTHER" id="PTHR24413">
    <property type="entry name" value="SPECKLE-TYPE POZ PROTEIN"/>
    <property type="match status" value="1"/>
</dbReference>
<evidence type="ECO:0000313" key="3">
    <source>
        <dbReference type="Proteomes" id="UP000276215"/>
    </source>
</evidence>
<proteinExistence type="predicted"/>
<dbReference type="InterPro" id="IPR011333">
    <property type="entry name" value="SKP1/BTB/POZ_sf"/>
</dbReference>
<dbReference type="CDD" id="cd18186">
    <property type="entry name" value="BTB_POZ_ZBTB_KLHL-like"/>
    <property type="match status" value="1"/>
</dbReference>
<reference evidence="2 3" key="1">
    <citation type="journal article" date="2018" name="Nat. Ecol. Evol.">
        <title>Pezizomycetes genomes reveal the molecular basis of ectomycorrhizal truffle lifestyle.</title>
        <authorList>
            <person name="Murat C."/>
            <person name="Payen T."/>
            <person name="Noel B."/>
            <person name="Kuo A."/>
            <person name="Morin E."/>
            <person name="Chen J."/>
            <person name="Kohler A."/>
            <person name="Krizsan K."/>
            <person name="Balestrini R."/>
            <person name="Da Silva C."/>
            <person name="Montanini B."/>
            <person name="Hainaut M."/>
            <person name="Levati E."/>
            <person name="Barry K.W."/>
            <person name="Belfiori B."/>
            <person name="Cichocki N."/>
            <person name="Clum A."/>
            <person name="Dockter R.B."/>
            <person name="Fauchery L."/>
            <person name="Guy J."/>
            <person name="Iotti M."/>
            <person name="Le Tacon F."/>
            <person name="Lindquist E.A."/>
            <person name="Lipzen A."/>
            <person name="Malagnac F."/>
            <person name="Mello A."/>
            <person name="Molinier V."/>
            <person name="Miyauchi S."/>
            <person name="Poulain J."/>
            <person name="Riccioni C."/>
            <person name="Rubini A."/>
            <person name="Sitrit Y."/>
            <person name="Splivallo R."/>
            <person name="Traeger S."/>
            <person name="Wang M."/>
            <person name="Zifcakova L."/>
            <person name="Wipf D."/>
            <person name="Zambonelli A."/>
            <person name="Paolocci F."/>
            <person name="Nowrousian M."/>
            <person name="Ottonello S."/>
            <person name="Baldrian P."/>
            <person name="Spatafora J.W."/>
            <person name="Henrissat B."/>
            <person name="Nagy L.G."/>
            <person name="Aury J.M."/>
            <person name="Wincker P."/>
            <person name="Grigoriev I.V."/>
            <person name="Bonfante P."/>
            <person name="Martin F.M."/>
        </authorList>
    </citation>
    <scope>NUCLEOTIDE SEQUENCE [LARGE SCALE GENOMIC DNA]</scope>
    <source>
        <strain evidence="2 3">120613-1</strain>
    </source>
</reference>